<feature type="transmembrane region" description="Helical" evidence="5">
    <location>
        <begin position="204"/>
        <end position="227"/>
    </location>
</feature>
<proteinExistence type="inferred from homology"/>
<keyword evidence="8" id="KW-1185">Reference proteome</keyword>
<protein>
    <recommendedName>
        <fullName evidence="5">UPF0182 protein SAMN05445060_2390</fullName>
    </recommendedName>
</protein>
<evidence type="ECO:0000313" key="7">
    <source>
        <dbReference type="EMBL" id="SIS05102.1"/>
    </source>
</evidence>
<dbReference type="NCBIfam" id="NF009097">
    <property type="entry name" value="PRK12438.1"/>
    <property type="match status" value="1"/>
</dbReference>
<dbReference type="Proteomes" id="UP000186218">
    <property type="component" value="Unassembled WGS sequence"/>
</dbReference>
<evidence type="ECO:0000256" key="4">
    <source>
        <dbReference type="ARBA" id="ARBA00023136"/>
    </source>
</evidence>
<feature type="compositionally biased region" description="Polar residues" evidence="6">
    <location>
        <begin position="842"/>
        <end position="854"/>
    </location>
</feature>
<dbReference type="HAMAP" id="MF_01600">
    <property type="entry name" value="UPF0182"/>
    <property type="match status" value="1"/>
</dbReference>
<keyword evidence="4 5" id="KW-0472">Membrane</keyword>
<organism evidence="7 8">
    <name type="scientific">Williamsia sterculiae</name>
    <dbReference type="NCBI Taxonomy" id="1344003"/>
    <lineage>
        <taxon>Bacteria</taxon>
        <taxon>Bacillati</taxon>
        <taxon>Actinomycetota</taxon>
        <taxon>Actinomycetes</taxon>
        <taxon>Mycobacteriales</taxon>
        <taxon>Nocardiaceae</taxon>
        <taxon>Williamsia</taxon>
    </lineage>
</organism>
<evidence type="ECO:0000256" key="3">
    <source>
        <dbReference type="ARBA" id="ARBA00022989"/>
    </source>
</evidence>
<dbReference type="Pfam" id="PF03699">
    <property type="entry name" value="UPF0182"/>
    <property type="match status" value="1"/>
</dbReference>
<dbReference type="NCBIfam" id="NF000825">
    <property type="entry name" value="PRK00068.1"/>
    <property type="match status" value="1"/>
</dbReference>
<feature type="transmembrane region" description="Helical" evidence="5">
    <location>
        <begin position="146"/>
        <end position="165"/>
    </location>
</feature>
<name>A0A1N7FXQ2_9NOCA</name>
<dbReference type="PANTHER" id="PTHR39344:SF1">
    <property type="entry name" value="UPF0182 PROTEIN SLL1060"/>
    <property type="match status" value="1"/>
</dbReference>
<evidence type="ECO:0000256" key="6">
    <source>
        <dbReference type="SAM" id="MobiDB-lite"/>
    </source>
</evidence>
<reference evidence="7 8" key="1">
    <citation type="submission" date="2017-01" db="EMBL/GenBank/DDBJ databases">
        <authorList>
            <person name="Mah S.A."/>
            <person name="Swanson W.J."/>
            <person name="Moy G.W."/>
            <person name="Vacquier V.D."/>
        </authorList>
    </citation>
    <scope>NUCLEOTIDE SEQUENCE [LARGE SCALE GENOMIC DNA]</scope>
    <source>
        <strain evidence="7 8">CPCC 203464</strain>
    </source>
</reference>
<keyword evidence="1 5" id="KW-1003">Cell membrane</keyword>
<gene>
    <name evidence="7" type="ORF">SAMN05445060_2390</name>
</gene>
<dbReference type="AlphaFoldDB" id="A0A1N7FXQ2"/>
<comment type="similarity">
    <text evidence="5">Belongs to the UPF0182 family.</text>
</comment>
<feature type="transmembrane region" description="Helical" evidence="5">
    <location>
        <begin position="91"/>
        <end position="119"/>
    </location>
</feature>
<comment type="subcellular location">
    <subcellularLocation>
        <location evidence="5">Cell membrane</location>
        <topology evidence="5">Multi-pass membrane protein</topology>
    </subcellularLocation>
</comment>
<dbReference type="PANTHER" id="PTHR39344">
    <property type="entry name" value="UPF0182 PROTEIN SLL1060"/>
    <property type="match status" value="1"/>
</dbReference>
<feature type="transmembrane region" description="Helical" evidence="5">
    <location>
        <begin position="321"/>
        <end position="341"/>
    </location>
</feature>
<feature type="transmembrane region" description="Helical" evidence="5">
    <location>
        <begin position="295"/>
        <end position="314"/>
    </location>
</feature>
<feature type="transmembrane region" description="Helical" evidence="5">
    <location>
        <begin position="52"/>
        <end position="71"/>
    </location>
</feature>
<keyword evidence="2 5" id="KW-0812">Transmembrane</keyword>
<dbReference type="EMBL" id="FTNT01000006">
    <property type="protein sequence ID" value="SIS05102.1"/>
    <property type="molecule type" value="Genomic_DNA"/>
</dbReference>
<dbReference type="GO" id="GO:0005886">
    <property type="term" value="C:plasma membrane"/>
    <property type="evidence" value="ECO:0007669"/>
    <property type="project" value="UniProtKB-SubCell"/>
</dbReference>
<keyword evidence="3 5" id="KW-1133">Transmembrane helix</keyword>
<feature type="region of interest" description="Disordered" evidence="6">
    <location>
        <begin position="842"/>
        <end position="866"/>
    </location>
</feature>
<feature type="transmembrane region" description="Helical" evidence="5">
    <location>
        <begin position="247"/>
        <end position="264"/>
    </location>
</feature>
<evidence type="ECO:0000256" key="2">
    <source>
        <dbReference type="ARBA" id="ARBA00022692"/>
    </source>
</evidence>
<dbReference type="InterPro" id="IPR005372">
    <property type="entry name" value="UPF0182"/>
</dbReference>
<accession>A0A1N7FXQ2</accession>
<dbReference type="GO" id="GO:0005576">
    <property type="term" value="C:extracellular region"/>
    <property type="evidence" value="ECO:0007669"/>
    <property type="project" value="TreeGrafter"/>
</dbReference>
<evidence type="ECO:0000256" key="1">
    <source>
        <dbReference type="ARBA" id="ARBA00022475"/>
    </source>
</evidence>
<evidence type="ECO:0000313" key="8">
    <source>
        <dbReference type="Proteomes" id="UP000186218"/>
    </source>
</evidence>
<evidence type="ECO:0000256" key="5">
    <source>
        <dbReference type="HAMAP-Rule" id="MF_01600"/>
    </source>
</evidence>
<feature type="compositionally biased region" description="Low complexity" evidence="6">
    <location>
        <begin position="947"/>
        <end position="984"/>
    </location>
</feature>
<sequence length="1031" mass="113370">MMVGARVDTARISKVTVNRAGMSVWPTDVWEKTNVGVRGPAGMPTLSRRGKILISIAVVVLVVLLVGPRFIGLYTDWLWFDDIGYRNVFSTILWTRILLFLVAAVISAGIFFAGMALAYRSRPVFVPTSGAGDPIARYRAVVMARIRWFAIIPPAFVGLISGLVAQGSWATVQTYLHGTSFGQKDPQFGIDVGFFAFDLPFYRFIINFLFVILVITFLVNALTHYIFGGIRLAGRAGALTTATRIQLGVIAGLFVLLKAVAYWFDRYTLLSSTRKQDIFTGMGYTDAHAVLPSKLILMAIAIICALAFFAGIVLRDLRVPALATVLMLLSALVIGVGWPLIMEQFSVKPNAAQKESEYIQRNINATRLAYGIGDQKVTYDRNWTAEPTDPAVVNDDTATLSNIRLLDPNVIEPAFTQRQKLKNFYGFPSQLAVDRYTVNGQERDFVVAARELDPSKFDANQQNWLNKHTVFTHGNGFIAAPANTVDEASSDAESDRGGLPVFEVSDLENYRTADYQKTAPIKVTQPRIYFGELISKVNPDYAIVGSTNGDQKEYDQDGASFTYNGGGGVSLGNWFNRLAYSVKYTERNILLSGAINRNSKILYNRDPRDRVKKAAPWLTVDSKTYPAVMADGSIKWIVDGYTTLDNYPYAQKTSLQNVTTDAQELNQGQTGRTQTNREVSYVRNSVKATVDAYTGKVTLYQFDDTDPVLKTWMKVFPGTVKSKAEFNADQSLRSHIRYPEDLFKIQRALLSKYHVNDPGTFFRSNDFWSIPADPTKDDATAQGLNQPPYYLMAADPKTLQPSFQLTTVMNGLNSGYLAAYMTASSDPDNYGQITVKALPTTKQTVGPRQAQENMKSAGPVASDRKQVEDTTRVTYGNLLTLPVGRNGILYVEPMYTQAKTDDAAIPKLYRVLVYYNGNVGYASTVAGALQQVGISSAAATKPDQDNSSGQQQQPTTQQPTTQQPSQAGTTTPPSSTQNSTVQQQRDAAVTAIGKALDDLKTAQSSGDLGKIGAAISELDRARNQYEAVPTS</sequence>
<feature type="region of interest" description="Disordered" evidence="6">
    <location>
        <begin position="938"/>
        <end position="986"/>
    </location>
</feature>